<dbReference type="GO" id="GO:0003723">
    <property type="term" value="F:RNA binding"/>
    <property type="evidence" value="ECO:0007669"/>
    <property type="project" value="TreeGrafter"/>
</dbReference>
<feature type="domain" description="B30.2/SPRY" evidence="8">
    <location>
        <begin position="239"/>
        <end position="395"/>
    </location>
</feature>
<evidence type="ECO:0000256" key="4">
    <source>
        <dbReference type="ARBA" id="ARBA00022917"/>
    </source>
</evidence>
<dbReference type="GO" id="GO:0006418">
    <property type="term" value="P:tRNA aminoacylation for protein translation"/>
    <property type="evidence" value="ECO:0007669"/>
    <property type="project" value="InterPro"/>
</dbReference>
<dbReference type="InterPro" id="IPR043136">
    <property type="entry name" value="B30.2/SPRY_sf"/>
</dbReference>
<keyword evidence="3 6" id="KW-0067">ATP-binding</keyword>
<comment type="caution">
    <text evidence="10">The sequence shown here is derived from an EMBL/GenBank/DDBJ whole genome shotgun (WGS) entry which is preliminary data.</text>
</comment>
<feature type="compositionally biased region" description="Acidic residues" evidence="7">
    <location>
        <begin position="99"/>
        <end position="110"/>
    </location>
</feature>
<dbReference type="SUPFAM" id="SSF49899">
    <property type="entry name" value="Concanavalin A-like lectins/glucanases"/>
    <property type="match status" value="1"/>
</dbReference>
<keyword evidence="4 6" id="KW-0648">Protein biosynthesis</keyword>
<dbReference type="Proteomes" id="UP000663848">
    <property type="component" value="Unassembled WGS sequence"/>
</dbReference>
<dbReference type="Gene3D" id="2.60.120.920">
    <property type="match status" value="1"/>
</dbReference>
<dbReference type="AlphaFoldDB" id="A0A821G724"/>
<dbReference type="PANTHER" id="PTHR12381:SF56">
    <property type="entry name" value="B30.2_SPRY DOMAIN-CONTAINING PROTEIN-RELATED"/>
    <property type="match status" value="1"/>
</dbReference>
<accession>A0A821G724</accession>
<dbReference type="SUPFAM" id="SSF52374">
    <property type="entry name" value="Nucleotidylyl transferase"/>
    <property type="match status" value="1"/>
</dbReference>
<gene>
    <name evidence="10" type="ORF">QYT958_LOCUS15500</name>
    <name evidence="9" type="ORF">UJA718_LOCUS18071</name>
</gene>
<reference evidence="10" key="1">
    <citation type="submission" date="2021-02" db="EMBL/GenBank/DDBJ databases">
        <authorList>
            <person name="Nowell W R."/>
        </authorList>
    </citation>
    <scope>NUCLEOTIDE SEQUENCE</scope>
</reference>
<keyword evidence="1 6" id="KW-0436">Ligase</keyword>
<dbReference type="GO" id="GO:0005524">
    <property type="term" value="F:ATP binding"/>
    <property type="evidence" value="ECO:0007669"/>
    <property type="project" value="UniProtKB-KW"/>
</dbReference>
<dbReference type="InterPro" id="IPR003877">
    <property type="entry name" value="SPRY_dom"/>
</dbReference>
<evidence type="ECO:0000313" key="12">
    <source>
        <dbReference type="Proteomes" id="UP000663873"/>
    </source>
</evidence>
<evidence type="ECO:0000256" key="3">
    <source>
        <dbReference type="ARBA" id="ARBA00022840"/>
    </source>
</evidence>
<feature type="compositionally biased region" description="Polar residues" evidence="7">
    <location>
        <begin position="89"/>
        <end position="98"/>
    </location>
</feature>
<evidence type="ECO:0000256" key="7">
    <source>
        <dbReference type="SAM" id="MobiDB-lite"/>
    </source>
</evidence>
<organism evidence="10 11">
    <name type="scientific">Rotaria socialis</name>
    <dbReference type="NCBI Taxonomy" id="392032"/>
    <lineage>
        <taxon>Eukaryota</taxon>
        <taxon>Metazoa</taxon>
        <taxon>Spiralia</taxon>
        <taxon>Gnathifera</taxon>
        <taxon>Rotifera</taxon>
        <taxon>Eurotatoria</taxon>
        <taxon>Bdelloidea</taxon>
        <taxon>Philodinida</taxon>
        <taxon>Philodinidae</taxon>
        <taxon>Rotaria</taxon>
    </lineage>
</organism>
<dbReference type="EMBL" id="CAJOBP010003011">
    <property type="protein sequence ID" value="CAF4385762.1"/>
    <property type="molecule type" value="Genomic_DNA"/>
</dbReference>
<evidence type="ECO:0000256" key="5">
    <source>
        <dbReference type="ARBA" id="ARBA00023146"/>
    </source>
</evidence>
<dbReference type="PANTHER" id="PTHR12381">
    <property type="entry name" value="HETEROGENEOUS NUCLEAR RIBONUCLEOPROTEIN U FAMILY MEMBER"/>
    <property type="match status" value="1"/>
</dbReference>
<evidence type="ECO:0000313" key="9">
    <source>
        <dbReference type="EMBL" id="CAF4385762.1"/>
    </source>
</evidence>
<dbReference type="InterPro" id="IPR002305">
    <property type="entry name" value="aa-tRNA-synth_Ic"/>
</dbReference>
<proteinExistence type="inferred from homology"/>
<evidence type="ECO:0000313" key="10">
    <source>
        <dbReference type="EMBL" id="CAF4661197.1"/>
    </source>
</evidence>
<feature type="region of interest" description="Disordered" evidence="7">
    <location>
        <begin position="89"/>
        <end position="149"/>
    </location>
</feature>
<sequence length="395" mass="44614">MPSSITNFFVTSSLSSKLTEVLEKYMYNAYEQVALPLSLITLIHGQFICNQCTVFNTAERDDWLKHVRKYHYSAFVRLVREREGCPTALNDQPLANISDNEDDDDDDDETANIGTPRFEFDALTASTDSHRLPSQRRFQPSRPASGAIPRDFIPQRQFQPNCPPPNINQYCFIPQQQFQPNHATTGTIPRDFISQQLEQNHHATASTYPGDFISQQQLQFGNTTADPLQQSQLFQRRILCGIQPSSVPHIGNYLGAIKKWIDLQNSGDNLVVMLADLHAIDTDGLACQSQDQRIWNGARSTKGVKGKGRYYFEITQTDPNGIARVGWSVPIAIIDLGTDNQGFVYGGTGKKSFAKQFDGYDETFGVNDTIGSFIDLDRMKIRFFKNASFKYHLFI</sequence>
<comment type="similarity">
    <text evidence="6">Belongs to the class-I aminoacyl-tRNA synthetase family.</text>
</comment>
<dbReference type="PROSITE" id="PS50188">
    <property type="entry name" value="B302_SPRY"/>
    <property type="match status" value="1"/>
</dbReference>
<evidence type="ECO:0000256" key="1">
    <source>
        <dbReference type="ARBA" id="ARBA00022598"/>
    </source>
</evidence>
<evidence type="ECO:0000256" key="6">
    <source>
        <dbReference type="RuleBase" id="RU363036"/>
    </source>
</evidence>
<keyword evidence="2 6" id="KW-0547">Nucleotide-binding</keyword>
<dbReference type="Pfam" id="PF00579">
    <property type="entry name" value="tRNA-synt_1b"/>
    <property type="match status" value="1"/>
</dbReference>
<evidence type="ECO:0000313" key="11">
    <source>
        <dbReference type="Proteomes" id="UP000663848"/>
    </source>
</evidence>
<name>A0A821G724_9BILA</name>
<dbReference type="GO" id="GO:0005634">
    <property type="term" value="C:nucleus"/>
    <property type="evidence" value="ECO:0007669"/>
    <property type="project" value="TreeGrafter"/>
</dbReference>
<dbReference type="GO" id="GO:0004812">
    <property type="term" value="F:aminoacyl-tRNA ligase activity"/>
    <property type="evidence" value="ECO:0007669"/>
    <property type="project" value="UniProtKB-KW"/>
</dbReference>
<evidence type="ECO:0000256" key="2">
    <source>
        <dbReference type="ARBA" id="ARBA00022741"/>
    </source>
</evidence>
<keyword evidence="5 6" id="KW-0030">Aminoacyl-tRNA synthetase</keyword>
<dbReference type="Proteomes" id="UP000663873">
    <property type="component" value="Unassembled WGS sequence"/>
</dbReference>
<protein>
    <recommendedName>
        <fullName evidence="8">B30.2/SPRY domain-containing protein</fullName>
    </recommendedName>
</protein>
<dbReference type="InterPro" id="IPR013320">
    <property type="entry name" value="ConA-like_dom_sf"/>
</dbReference>
<dbReference type="Gene3D" id="3.40.50.620">
    <property type="entry name" value="HUPs"/>
    <property type="match status" value="1"/>
</dbReference>
<evidence type="ECO:0000259" key="8">
    <source>
        <dbReference type="PROSITE" id="PS50188"/>
    </source>
</evidence>
<dbReference type="InterPro" id="IPR014729">
    <property type="entry name" value="Rossmann-like_a/b/a_fold"/>
</dbReference>
<dbReference type="InterPro" id="IPR001870">
    <property type="entry name" value="B30.2/SPRY"/>
</dbReference>
<keyword evidence="12" id="KW-1185">Reference proteome</keyword>
<dbReference type="Pfam" id="PF00622">
    <property type="entry name" value="SPRY"/>
    <property type="match status" value="1"/>
</dbReference>
<dbReference type="EMBL" id="CAJOBR010002163">
    <property type="protein sequence ID" value="CAF4661197.1"/>
    <property type="molecule type" value="Genomic_DNA"/>
</dbReference>
<dbReference type="GO" id="GO:0000380">
    <property type="term" value="P:alternative mRNA splicing, via spliceosome"/>
    <property type="evidence" value="ECO:0007669"/>
    <property type="project" value="TreeGrafter"/>
</dbReference>